<evidence type="ECO:0000313" key="5">
    <source>
        <dbReference type="EMBL" id="QGR19928.1"/>
    </source>
</evidence>
<reference evidence="5 6" key="1">
    <citation type="submission" date="2019-10" db="EMBL/GenBank/DDBJ databases">
        <title>Genome Sequences from Six Type Strain Members of the Archaeal Family Sulfolobaceae: Acidianus ambivalens, Acidianus infernus, Metallosphaera prunae, Stygiolobus azoricus, Sulfolobus metallicus, and Sulfurisphaera ohwakuensis.</title>
        <authorList>
            <person name="Counts J.A."/>
            <person name="Kelly R.M."/>
        </authorList>
    </citation>
    <scope>NUCLEOTIDE SEQUENCE [LARGE SCALE GENOMIC DNA]</scope>
    <source>
        <strain evidence="5 6">FC6</strain>
    </source>
</reference>
<dbReference type="InterPro" id="IPR029056">
    <property type="entry name" value="Ribokinase-like"/>
</dbReference>
<dbReference type="EMBL" id="CP045483">
    <property type="protein sequence ID" value="QGR19928.1"/>
    <property type="molecule type" value="Genomic_DNA"/>
</dbReference>
<dbReference type="InterPro" id="IPR002139">
    <property type="entry name" value="Ribo/fructo_kinase"/>
</dbReference>
<evidence type="ECO:0000256" key="2">
    <source>
        <dbReference type="ARBA" id="ARBA00022679"/>
    </source>
</evidence>
<dbReference type="GO" id="GO:0006796">
    <property type="term" value="P:phosphate-containing compound metabolic process"/>
    <property type="evidence" value="ECO:0007669"/>
    <property type="project" value="UniProtKB-ARBA"/>
</dbReference>
<evidence type="ECO:0000256" key="3">
    <source>
        <dbReference type="ARBA" id="ARBA00022777"/>
    </source>
</evidence>
<dbReference type="OrthoDB" id="26949at2157"/>
<evidence type="ECO:0000313" key="6">
    <source>
        <dbReference type="Proteomes" id="UP000423396"/>
    </source>
</evidence>
<keyword evidence="2" id="KW-0808">Transferase</keyword>
<proteinExistence type="inferred from homology"/>
<dbReference type="Gene3D" id="3.40.1190.20">
    <property type="match status" value="1"/>
</dbReference>
<sequence length="288" mass="31477">MKPIHLSVGRINIDIIVKLDKFPQPDEPLTTDILEIQPGGAAVNYAIAVNKLGHSVKILAKVGKDSLVIRPILEKLAETGVGLDYVEEVNAPQSMALILLRSDGKVSIVRKLGSSLLLSNEDVRKYFGMFDVIHFASVPPEIVIRDPSSKLISYDPGPNSGKLNSELDVDILYLNEKESNSVNINNLRKVNLIIIKMGEKGARVISQDKECEVEAYKVDHVIDTTGAGDVFDATFNYAYMEGYSLEESLRLAVISSALKITKLGGTSSPTLSEILNALKSYTPSVYCK</sequence>
<dbReference type="Proteomes" id="UP000423396">
    <property type="component" value="Chromosome"/>
</dbReference>
<name>A0A650CQ58_9CREN</name>
<feature type="domain" description="Carbohydrate kinase PfkB" evidence="4">
    <location>
        <begin position="7"/>
        <end position="141"/>
    </location>
</feature>
<dbReference type="InterPro" id="IPR011611">
    <property type="entry name" value="PfkB_dom"/>
</dbReference>
<evidence type="ECO:0000256" key="1">
    <source>
        <dbReference type="ARBA" id="ARBA00010688"/>
    </source>
</evidence>
<comment type="similarity">
    <text evidence="1">Belongs to the carbohydrate kinase PfkB family.</text>
</comment>
<dbReference type="Pfam" id="PF00294">
    <property type="entry name" value="PfkB"/>
    <property type="match status" value="2"/>
</dbReference>
<dbReference type="GeneID" id="42799004"/>
<dbReference type="InterPro" id="IPR002173">
    <property type="entry name" value="Carboh/pur_kinase_PfkB_CS"/>
</dbReference>
<protein>
    <submittedName>
        <fullName evidence="5">Carbohydrate kinase family protein</fullName>
    </submittedName>
</protein>
<dbReference type="PROSITE" id="PS00583">
    <property type="entry name" value="PFKB_KINASES_1"/>
    <property type="match status" value="1"/>
</dbReference>
<feature type="domain" description="Carbohydrate kinase PfkB" evidence="4">
    <location>
        <begin position="189"/>
        <end position="268"/>
    </location>
</feature>
<keyword evidence="6" id="KW-1185">Reference proteome</keyword>
<dbReference type="CDD" id="cd01942">
    <property type="entry name" value="ribokinase_group_A"/>
    <property type="match status" value="1"/>
</dbReference>
<dbReference type="KEGG" id="sazo:D1868_07995"/>
<organism evidence="5 6">
    <name type="scientific">Stygiolobus azoricus</name>
    <dbReference type="NCBI Taxonomy" id="41675"/>
    <lineage>
        <taxon>Archaea</taxon>
        <taxon>Thermoproteota</taxon>
        <taxon>Thermoprotei</taxon>
        <taxon>Sulfolobales</taxon>
        <taxon>Sulfolobaceae</taxon>
        <taxon>Stygiolobus</taxon>
    </lineage>
</organism>
<dbReference type="SUPFAM" id="SSF53613">
    <property type="entry name" value="Ribokinase-like"/>
    <property type="match status" value="1"/>
</dbReference>
<dbReference type="GO" id="GO:0016301">
    <property type="term" value="F:kinase activity"/>
    <property type="evidence" value="ECO:0007669"/>
    <property type="project" value="UniProtKB-KW"/>
</dbReference>
<dbReference type="RefSeq" id="WP_156007213.1">
    <property type="nucleotide sequence ID" value="NZ_CP045483.1"/>
</dbReference>
<accession>A0A650CQ58</accession>
<dbReference type="PANTHER" id="PTHR10584:SF166">
    <property type="entry name" value="RIBOKINASE"/>
    <property type="match status" value="1"/>
</dbReference>
<dbReference type="AlphaFoldDB" id="A0A650CQ58"/>
<dbReference type="PANTHER" id="PTHR10584">
    <property type="entry name" value="SUGAR KINASE"/>
    <property type="match status" value="1"/>
</dbReference>
<gene>
    <name evidence="5" type="ORF">D1868_07995</name>
</gene>
<dbReference type="PRINTS" id="PR00990">
    <property type="entry name" value="RIBOKINASE"/>
</dbReference>
<keyword evidence="3 5" id="KW-0418">Kinase</keyword>
<evidence type="ECO:0000259" key="4">
    <source>
        <dbReference type="Pfam" id="PF00294"/>
    </source>
</evidence>